<evidence type="ECO:0000313" key="1">
    <source>
        <dbReference type="EMBL" id="KAK4677566.1"/>
    </source>
</evidence>
<protein>
    <submittedName>
        <fullName evidence="1">Uncharacterized protein</fullName>
    </submittedName>
</protein>
<dbReference type="GeneID" id="87961307"/>
<reference evidence="1 2" key="1">
    <citation type="journal article" date="2023" name="bioRxiv">
        <title>High-quality genome assemblies of four members of thePodospora anserinaspecies complex.</title>
        <authorList>
            <person name="Ament-Velasquez S.L."/>
            <person name="Vogan A.A."/>
            <person name="Wallerman O."/>
            <person name="Hartmann F."/>
            <person name="Gautier V."/>
            <person name="Silar P."/>
            <person name="Giraud T."/>
            <person name="Johannesson H."/>
        </authorList>
    </citation>
    <scope>NUCLEOTIDE SEQUENCE [LARGE SCALE GENOMIC DNA]</scope>
    <source>
        <strain evidence="1 2">CBS 124.78</strain>
    </source>
</reference>
<dbReference type="RefSeq" id="XP_062801036.1">
    <property type="nucleotide sequence ID" value="XM_062940659.1"/>
</dbReference>
<accession>A0ABR0IAY8</accession>
<comment type="caution">
    <text evidence="1">The sequence shown here is derived from an EMBL/GenBank/DDBJ whole genome shotgun (WGS) entry which is preliminary data.</text>
</comment>
<sequence length="164" mass="16882">MSTVLSDAEDVRLHDGGLGDVGNDLLALGIVLGLNQLAALGSVSSKHVLGGKVADMVGELVAVSGERWLGLQVADVVSHNVDLLGLVDVGVAIAIVDKSVGTVLGAIPHADKACGGGGGNSSSGHSDRFRSCMKVNKDGISPEDLNISWSDRQDINKRSNMPQF</sequence>
<organism evidence="1 2">
    <name type="scientific">Podospora pseudoanserina</name>
    <dbReference type="NCBI Taxonomy" id="2609844"/>
    <lineage>
        <taxon>Eukaryota</taxon>
        <taxon>Fungi</taxon>
        <taxon>Dikarya</taxon>
        <taxon>Ascomycota</taxon>
        <taxon>Pezizomycotina</taxon>
        <taxon>Sordariomycetes</taxon>
        <taxon>Sordariomycetidae</taxon>
        <taxon>Sordariales</taxon>
        <taxon>Podosporaceae</taxon>
        <taxon>Podospora</taxon>
    </lineage>
</organism>
<dbReference type="Proteomes" id="UP001323617">
    <property type="component" value="Unassembled WGS sequence"/>
</dbReference>
<evidence type="ECO:0000313" key="2">
    <source>
        <dbReference type="Proteomes" id="UP001323617"/>
    </source>
</evidence>
<dbReference type="EMBL" id="JAFFHC010000004">
    <property type="protein sequence ID" value="KAK4677566.1"/>
    <property type="molecule type" value="Genomic_DNA"/>
</dbReference>
<gene>
    <name evidence="1" type="ORF">QC764_0072140</name>
</gene>
<name>A0ABR0IAY8_9PEZI</name>
<keyword evidence="2" id="KW-1185">Reference proteome</keyword>
<proteinExistence type="predicted"/>